<keyword evidence="3 4" id="KW-0548">Nucleotidyltransferase</keyword>
<dbReference type="Pfam" id="PF01704">
    <property type="entry name" value="UDPGP"/>
    <property type="match status" value="1"/>
</dbReference>
<comment type="similarity">
    <text evidence="1">Belongs to the UDPGP type 1 family.</text>
</comment>
<dbReference type="SUPFAM" id="SSF53448">
    <property type="entry name" value="Nucleotide-diphospho-sugar transferases"/>
    <property type="match status" value="1"/>
</dbReference>
<evidence type="ECO:0000313" key="5">
    <source>
        <dbReference type="Proteomes" id="UP001296923"/>
    </source>
</evidence>
<evidence type="ECO:0000313" key="4">
    <source>
        <dbReference type="EMBL" id="MBN3554048.1"/>
    </source>
</evidence>
<sequence length="401" mass="45967">MEQYELLKRKIDYYDQGHLLTFYNELNATEKESLLEQISGINFEEIEKAYKQLSNRSFKQRSEITPIEYESISNLSDSERKMYEERGLQLLREKKVAVVLLAGGQGTRLGHDGPKGTISFSDSTKQSLFALQAERLRKIEKKTDSIVPWYIMTSPINDKETRDYFRNNNYFNCNPNQIFFFKQDLIPTITPKGKLILESKSKISMAPNGNGGVFTSMKSNGVLRELAEKGIKWVFFNNIDNALVQVADPLFIGFADKKGSRVASKAVKKREPGEKVGIFCLSEGRPSVIEYSEMSEEECEDENFFNSNIGIHLFSLSFLKDTVNINLPYHFAHKIIPTINENGKTIKSNAPNGYKLEKFYFDIFKYAESMSVLQVLREKEFAPVKNRSGEDSLESARKMLF</sequence>
<name>A0ABS2ZME5_9BACL</name>
<dbReference type="InterPro" id="IPR002618">
    <property type="entry name" value="UDPGP_fam"/>
</dbReference>
<gene>
    <name evidence="4" type="ORF">JYA63_07230</name>
</gene>
<dbReference type="RefSeq" id="WP_205725106.1">
    <property type="nucleotide sequence ID" value="NZ_JAFHKR010000038.1"/>
</dbReference>
<accession>A0ABS2ZME5</accession>
<proteinExistence type="inferred from homology"/>
<dbReference type="PANTHER" id="PTHR11952:SF2">
    <property type="entry name" value="LD24639P"/>
    <property type="match status" value="1"/>
</dbReference>
<dbReference type="InterPro" id="IPR039741">
    <property type="entry name" value="UDP-sugar_pyrophosphorylase"/>
</dbReference>
<evidence type="ECO:0000256" key="3">
    <source>
        <dbReference type="ARBA" id="ARBA00022695"/>
    </source>
</evidence>
<dbReference type="GO" id="GO:0016779">
    <property type="term" value="F:nucleotidyltransferase activity"/>
    <property type="evidence" value="ECO:0007669"/>
    <property type="project" value="UniProtKB-KW"/>
</dbReference>
<dbReference type="InterPro" id="IPR029044">
    <property type="entry name" value="Nucleotide-diphossugar_trans"/>
</dbReference>
<keyword evidence="5" id="KW-1185">Reference proteome</keyword>
<comment type="caution">
    <text evidence="4">The sequence shown here is derived from an EMBL/GenBank/DDBJ whole genome shotgun (WGS) entry which is preliminary data.</text>
</comment>
<reference evidence="4 5" key="1">
    <citation type="submission" date="2021-01" db="EMBL/GenBank/DDBJ databases">
        <title>Genome Sequencing of Type Strains.</title>
        <authorList>
            <person name="Lemaire J.F."/>
            <person name="Inderbitzin P."/>
            <person name="Collins S.B."/>
            <person name="Wespe N."/>
            <person name="Knight-Connoni V."/>
        </authorList>
    </citation>
    <scope>NUCLEOTIDE SEQUENCE [LARGE SCALE GENOMIC DNA]</scope>
    <source>
        <strain evidence="4 5">DSM 23009</strain>
    </source>
</reference>
<organism evidence="4 5">
    <name type="scientific">Fictibacillus nanhaiensis</name>
    <dbReference type="NCBI Taxonomy" id="742169"/>
    <lineage>
        <taxon>Bacteria</taxon>
        <taxon>Bacillati</taxon>
        <taxon>Bacillota</taxon>
        <taxon>Bacilli</taxon>
        <taxon>Bacillales</taxon>
        <taxon>Fictibacillaceae</taxon>
        <taxon>Fictibacillus</taxon>
    </lineage>
</organism>
<keyword evidence="2" id="KW-0808">Transferase</keyword>
<evidence type="ECO:0000256" key="2">
    <source>
        <dbReference type="ARBA" id="ARBA00022679"/>
    </source>
</evidence>
<evidence type="ECO:0000256" key="1">
    <source>
        <dbReference type="ARBA" id="ARBA00010401"/>
    </source>
</evidence>
<dbReference type="EMBL" id="JAFHKR010000038">
    <property type="protein sequence ID" value="MBN3554048.1"/>
    <property type="molecule type" value="Genomic_DNA"/>
</dbReference>
<dbReference type="PANTHER" id="PTHR11952">
    <property type="entry name" value="UDP- GLUCOSE PYROPHOSPHORYLASE"/>
    <property type="match status" value="1"/>
</dbReference>
<dbReference type="Gene3D" id="3.90.550.10">
    <property type="entry name" value="Spore Coat Polysaccharide Biosynthesis Protein SpsA, Chain A"/>
    <property type="match status" value="1"/>
</dbReference>
<protein>
    <submittedName>
        <fullName evidence="4">UTP--glucose-1-phosphate uridylyltransferase</fullName>
    </submittedName>
</protein>
<dbReference type="Proteomes" id="UP001296923">
    <property type="component" value="Unassembled WGS sequence"/>
</dbReference>